<dbReference type="EMBL" id="LN902849">
    <property type="protein sequence ID" value="CDS36394.1"/>
    <property type="molecule type" value="Genomic_DNA"/>
</dbReference>
<feature type="region of interest" description="Disordered" evidence="1">
    <location>
        <begin position="268"/>
        <end position="316"/>
    </location>
</feature>
<proteinExistence type="predicted"/>
<sequence>MWRAFYPAIGVSHQLLWFGLHFLTGFYWSQYTLDDNNHSMPSSSSVDYSLPLHSHSESYGHVAEATTNGSERFVVKRIDDYSKPMSISLEDASKEDDDLNNTGLRRLKKGVRSSVEDEDSSYLLIDNRKAARYDCRPRKAFTFKCRSTKSPIPFSPRRSPTKAPPNRSYLMKPEKPVHRDAGYTKLHKGFEQVRPSPPRTQSGQSFQESPRSRSMGVLSEDVPASGMRQAVRLVNKPLKHIFGSIHQELKHLDSFSCHDSLCEGRPHRKWFPDFDNTPREDYSNPLSESPRSPSCRVLKRDKPDQRWGKGTPCCRK</sequence>
<evidence type="ECO:0000313" key="2">
    <source>
        <dbReference type="EMBL" id="CDS36394.1"/>
    </source>
</evidence>
<feature type="compositionally biased region" description="Basic and acidic residues" evidence="1">
    <location>
        <begin position="268"/>
        <end position="282"/>
    </location>
</feature>
<feature type="compositionally biased region" description="Polar residues" evidence="1">
    <location>
        <begin position="199"/>
        <end position="209"/>
    </location>
</feature>
<accession>U6HKF1</accession>
<evidence type="ECO:0000313" key="4">
    <source>
        <dbReference type="EMBL" id="CDS36398.1"/>
    </source>
</evidence>
<evidence type="ECO:0000256" key="1">
    <source>
        <dbReference type="SAM" id="MobiDB-lite"/>
    </source>
</evidence>
<evidence type="ECO:0000313" key="5">
    <source>
        <dbReference type="Proteomes" id="UP000017246"/>
    </source>
</evidence>
<organism evidence="4 5">
    <name type="scientific">Echinococcus multilocularis</name>
    <name type="common">Fox tapeworm</name>
    <dbReference type="NCBI Taxonomy" id="6211"/>
    <lineage>
        <taxon>Eukaryota</taxon>
        <taxon>Metazoa</taxon>
        <taxon>Spiralia</taxon>
        <taxon>Lophotrochozoa</taxon>
        <taxon>Platyhelminthes</taxon>
        <taxon>Cestoda</taxon>
        <taxon>Eucestoda</taxon>
        <taxon>Cyclophyllidea</taxon>
        <taxon>Taeniidae</taxon>
        <taxon>Echinococcus</taxon>
    </lineage>
</organism>
<evidence type="ECO:0000313" key="3">
    <source>
        <dbReference type="EMBL" id="CDS36395.1"/>
    </source>
</evidence>
<feature type="compositionally biased region" description="Basic and acidic residues" evidence="1">
    <location>
        <begin position="298"/>
        <end position="307"/>
    </location>
</feature>
<dbReference type="EMBL" id="LN902849">
    <property type="protein sequence ID" value="CDS36398.1"/>
    <property type="molecule type" value="Genomic_DNA"/>
</dbReference>
<reference evidence="4" key="2">
    <citation type="submission" date="2015-11" db="EMBL/GenBank/DDBJ databases">
        <authorList>
            <person name="Zhang Y."/>
            <person name="Guo Z."/>
        </authorList>
    </citation>
    <scope>NUCLEOTIDE SEQUENCE</scope>
</reference>
<gene>
    <name evidence="2" type="ORF">EmuJ_000348400</name>
    <name evidence="3" type="ORF">EmuJ_000348500</name>
    <name evidence="4" type="ORF">EmuJ_000348800</name>
</gene>
<name>U6HKF1_ECHMU</name>
<dbReference type="Proteomes" id="UP000017246">
    <property type="component" value="Unassembled WGS sequence"/>
</dbReference>
<feature type="region of interest" description="Disordered" evidence="1">
    <location>
        <begin position="189"/>
        <end position="223"/>
    </location>
</feature>
<keyword evidence="5" id="KW-1185">Reference proteome</keyword>
<protein>
    <submittedName>
        <fullName evidence="4">Expressed conserved protein</fullName>
    </submittedName>
</protein>
<reference evidence="4" key="1">
    <citation type="journal article" date="2013" name="Nature">
        <title>The genomes of four tapeworm species reveal adaptations to parasitism.</title>
        <authorList>
            <person name="Tsai I.J."/>
            <person name="Zarowiecki M."/>
            <person name="Holroyd N."/>
            <person name="Garciarrubio A."/>
            <person name="Sanchez-Flores A."/>
            <person name="Brooks K.L."/>
            <person name="Tracey A."/>
            <person name="Bobes R.J."/>
            <person name="Fragoso G."/>
            <person name="Sciutto E."/>
            <person name="Aslett M."/>
            <person name="Beasley H."/>
            <person name="Bennett H.M."/>
            <person name="Cai J."/>
            <person name="Camicia F."/>
            <person name="Clark R."/>
            <person name="Cucher M."/>
            <person name="De Silva N."/>
            <person name="Day T.A."/>
            <person name="Deplazes P."/>
            <person name="Estrada K."/>
            <person name="Fernandez C."/>
            <person name="Holland P.W."/>
            <person name="Hou J."/>
            <person name="Hu S."/>
            <person name="Huckvale T."/>
            <person name="Hung S.S."/>
            <person name="Kamenetzky L."/>
            <person name="Keane J.A."/>
            <person name="Kiss F."/>
            <person name="Koziol U."/>
            <person name="Lambert O."/>
            <person name="Liu K."/>
            <person name="Luo X."/>
            <person name="Luo Y."/>
            <person name="Macchiaroli N."/>
            <person name="Nichol S."/>
            <person name="Paps J."/>
            <person name="Parkinson J."/>
            <person name="Pouchkina-Stantcheva N."/>
            <person name="Riddiford N."/>
            <person name="Rosenzvit M."/>
            <person name="Salinas G."/>
            <person name="Wasmuth J.D."/>
            <person name="Zamanian M."/>
            <person name="Zheng Y."/>
            <person name="Cai X."/>
            <person name="Soberon X."/>
            <person name="Olson P.D."/>
            <person name="Laclette J.P."/>
            <person name="Brehm K."/>
            <person name="Berriman M."/>
            <person name="Garciarrubio A."/>
            <person name="Bobes R.J."/>
            <person name="Fragoso G."/>
            <person name="Sanchez-Flores A."/>
            <person name="Estrada K."/>
            <person name="Cevallos M.A."/>
            <person name="Morett E."/>
            <person name="Gonzalez V."/>
            <person name="Portillo T."/>
            <person name="Ochoa-Leyva A."/>
            <person name="Jose M.V."/>
            <person name="Sciutto E."/>
            <person name="Landa A."/>
            <person name="Jimenez L."/>
            <person name="Valdes V."/>
            <person name="Carrero J.C."/>
            <person name="Larralde C."/>
            <person name="Morales-Montor J."/>
            <person name="Limon-Lason J."/>
            <person name="Soberon X."/>
            <person name="Laclette J.P."/>
        </authorList>
    </citation>
    <scope>NUCLEOTIDE SEQUENCE [LARGE SCALE GENOMIC DNA]</scope>
</reference>
<dbReference type="AlphaFoldDB" id="U6HKF1"/>
<dbReference type="EMBL" id="LN902849">
    <property type="protein sequence ID" value="CDS36395.1"/>
    <property type="molecule type" value="Genomic_DNA"/>
</dbReference>
<feature type="region of interest" description="Disordered" evidence="1">
    <location>
        <begin position="149"/>
        <end position="173"/>
    </location>
</feature>
<dbReference type="OrthoDB" id="6264034at2759"/>